<dbReference type="Proteomes" id="UP000065261">
    <property type="component" value="Chromosome I"/>
</dbReference>
<gene>
    <name evidence="1" type="ORF">PTRA_a3381</name>
</gene>
<dbReference type="AlphaFoldDB" id="A0A0U2V9G0"/>
<sequence>MQKIVEFKKRGFFSHAIDLDALNERIYQLNQDGWRVISVTTATGFQGQITAYALLIENNEL</sequence>
<protein>
    <recommendedName>
        <fullName evidence="3">DUF4177 domain-containing protein</fullName>
    </recommendedName>
</protein>
<dbReference type="PATRIC" id="fig|1315283.4.peg.2952"/>
<dbReference type="KEGG" id="ptn:PTRA_a3381"/>
<organism evidence="1">
    <name type="scientific">Pseudoalteromonas translucida KMM 520</name>
    <dbReference type="NCBI Taxonomy" id="1315283"/>
    <lineage>
        <taxon>Bacteria</taxon>
        <taxon>Pseudomonadati</taxon>
        <taxon>Pseudomonadota</taxon>
        <taxon>Gammaproteobacteria</taxon>
        <taxon>Alteromonadales</taxon>
        <taxon>Pseudoalteromonadaceae</taxon>
        <taxon>Pseudoalteromonas</taxon>
    </lineage>
</organism>
<dbReference type="RefSeq" id="WP_041454610.1">
    <property type="nucleotide sequence ID" value="NZ_CP011034.1"/>
</dbReference>
<dbReference type="OrthoDB" id="6298386at2"/>
<evidence type="ECO:0000313" key="2">
    <source>
        <dbReference type="Proteomes" id="UP000065261"/>
    </source>
</evidence>
<proteinExistence type="predicted"/>
<evidence type="ECO:0008006" key="3">
    <source>
        <dbReference type="Google" id="ProtNLM"/>
    </source>
</evidence>
<name>A0A0U2V9G0_9GAMM</name>
<evidence type="ECO:0000313" key="1">
    <source>
        <dbReference type="EMBL" id="ALS34365.1"/>
    </source>
</evidence>
<reference evidence="1 2" key="1">
    <citation type="submission" date="2015-03" db="EMBL/GenBank/DDBJ databases">
        <authorList>
            <person name="Murphy D."/>
        </authorList>
    </citation>
    <scope>NUCLEOTIDE SEQUENCE [LARGE SCALE GENOMIC DNA]</scope>
    <source>
        <strain evidence="1 2">KMM 520</strain>
    </source>
</reference>
<dbReference type="EMBL" id="CP011034">
    <property type="protein sequence ID" value="ALS34365.1"/>
    <property type="molecule type" value="Genomic_DNA"/>
</dbReference>
<accession>A0A0U2V9G0</accession>